<dbReference type="EMBL" id="JBHTGP010000031">
    <property type="protein sequence ID" value="MFD0691500.1"/>
    <property type="molecule type" value="Genomic_DNA"/>
</dbReference>
<keyword evidence="1" id="KW-0812">Transmembrane</keyword>
<dbReference type="Proteomes" id="UP001597063">
    <property type="component" value="Unassembled WGS sequence"/>
</dbReference>
<gene>
    <name evidence="2" type="ORF">ACFQZM_43910</name>
</gene>
<keyword evidence="1" id="KW-0472">Membrane</keyword>
<evidence type="ECO:0000313" key="3">
    <source>
        <dbReference type="Proteomes" id="UP001597063"/>
    </source>
</evidence>
<feature type="transmembrane region" description="Helical" evidence="1">
    <location>
        <begin position="49"/>
        <end position="72"/>
    </location>
</feature>
<sequence length="141" mass="15435">MVVNLGKTDPPAVRRGSRRRRRRESALVWWALFAAFAVAAWTLRSWHVALLGLLAWCLYQLVLVPTLCRVTVEDACCTERARGRLFACTPEHQRVKNGALRRLVGLGARSRGSIAVADRALILLAVAGTVAAVVGTAYILT</sequence>
<keyword evidence="1" id="KW-1133">Transmembrane helix</keyword>
<comment type="caution">
    <text evidence="2">The sequence shown here is derived from an EMBL/GenBank/DDBJ whole genome shotgun (WGS) entry which is preliminary data.</text>
</comment>
<evidence type="ECO:0000313" key="2">
    <source>
        <dbReference type="EMBL" id="MFD0691500.1"/>
    </source>
</evidence>
<proteinExistence type="predicted"/>
<reference evidence="3" key="1">
    <citation type="journal article" date="2019" name="Int. J. Syst. Evol. Microbiol.">
        <title>The Global Catalogue of Microorganisms (GCM) 10K type strain sequencing project: providing services to taxonomists for standard genome sequencing and annotation.</title>
        <authorList>
            <consortium name="The Broad Institute Genomics Platform"/>
            <consortium name="The Broad Institute Genome Sequencing Center for Infectious Disease"/>
            <person name="Wu L."/>
            <person name="Ma J."/>
        </authorList>
    </citation>
    <scope>NUCLEOTIDE SEQUENCE [LARGE SCALE GENOMIC DNA]</scope>
    <source>
        <strain evidence="3">JCM 9371</strain>
    </source>
</reference>
<protein>
    <submittedName>
        <fullName evidence="2">Uncharacterized protein</fullName>
    </submittedName>
</protein>
<feature type="transmembrane region" description="Helical" evidence="1">
    <location>
        <begin position="26"/>
        <end position="43"/>
    </location>
</feature>
<feature type="transmembrane region" description="Helical" evidence="1">
    <location>
        <begin position="120"/>
        <end position="140"/>
    </location>
</feature>
<accession>A0ABW2Y3Q7</accession>
<name>A0ABW2Y3Q7_9ACTN</name>
<keyword evidence="3" id="KW-1185">Reference proteome</keyword>
<dbReference type="RefSeq" id="WP_131755861.1">
    <property type="nucleotide sequence ID" value="NZ_CAACUY010000009.1"/>
</dbReference>
<evidence type="ECO:0000256" key="1">
    <source>
        <dbReference type="SAM" id="Phobius"/>
    </source>
</evidence>
<organism evidence="2 3">
    <name type="scientific">Actinomadura fibrosa</name>
    <dbReference type="NCBI Taxonomy" id="111802"/>
    <lineage>
        <taxon>Bacteria</taxon>
        <taxon>Bacillati</taxon>
        <taxon>Actinomycetota</taxon>
        <taxon>Actinomycetes</taxon>
        <taxon>Streptosporangiales</taxon>
        <taxon>Thermomonosporaceae</taxon>
        <taxon>Actinomadura</taxon>
    </lineage>
</organism>